<dbReference type="Proteomes" id="UP000000763">
    <property type="component" value="Chromosome 9"/>
</dbReference>
<reference evidence="3" key="2">
    <citation type="submission" date="2002-06" db="EMBL/GenBank/DDBJ databases">
        <title>Oryza sativa nipponbare(GA3) genomic DNA, chromosome 9, PAC clone:P0435D08.</title>
        <authorList>
            <person name="Sasaki T."/>
            <person name="Matsumoto T."/>
            <person name="Katayose Y."/>
        </authorList>
    </citation>
    <scope>NUCLEOTIDE SEQUENCE</scope>
</reference>
<evidence type="ECO:0000256" key="1">
    <source>
        <dbReference type="SAM" id="MobiDB-lite"/>
    </source>
</evidence>
<dbReference type="AlphaFoldDB" id="Q6ERV3"/>
<sequence length="73" mass="8432">MAAAGRSLAGRRPPRPPPPATGWEVRRGRRGEGRRKGRRREIYEEEGEGICEDVVVIVEERISDRDYILRIKF</sequence>
<evidence type="ECO:0000313" key="3">
    <source>
        <dbReference type="EMBL" id="BAD28617.1"/>
    </source>
</evidence>
<evidence type="ECO:0000313" key="4">
    <source>
        <dbReference type="Proteomes" id="UP000000763"/>
    </source>
</evidence>
<accession>Q6ERV3</accession>
<organism evidence="3 4">
    <name type="scientific">Oryza sativa subsp. japonica</name>
    <name type="common">Rice</name>
    <dbReference type="NCBI Taxonomy" id="39947"/>
    <lineage>
        <taxon>Eukaryota</taxon>
        <taxon>Viridiplantae</taxon>
        <taxon>Streptophyta</taxon>
        <taxon>Embryophyta</taxon>
        <taxon>Tracheophyta</taxon>
        <taxon>Spermatophyta</taxon>
        <taxon>Magnoliopsida</taxon>
        <taxon>Liliopsida</taxon>
        <taxon>Poales</taxon>
        <taxon>Poaceae</taxon>
        <taxon>BOP clade</taxon>
        <taxon>Oryzoideae</taxon>
        <taxon>Oryzeae</taxon>
        <taxon>Oryzinae</taxon>
        <taxon>Oryza</taxon>
        <taxon>Oryza sativa</taxon>
    </lineage>
</organism>
<evidence type="ECO:0000313" key="2">
    <source>
        <dbReference type="EMBL" id="BAD28516.1"/>
    </source>
</evidence>
<dbReference type="EMBL" id="AP005421">
    <property type="protein sequence ID" value="BAD28617.1"/>
    <property type="molecule type" value="Genomic_DNA"/>
</dbReference>
<gene>
    <name evidence="3" type="ORF">P0435D08.49</name>
    <name evidence="2" type="ORF">P0650H04.31</name>
</gene>
<reference evidence="4" key="3">
    <citation type="journal article" date="2005" name="Nature">
        <title>The map-based sequence of the rice genome.</title>
        <authorList>
            <consortium name="International rice genome sequencing project (IRGSP)"/>
            <person name="Matsumoto T."/>
            <person name="Wu J."/>
            <person name="Kanamori H."/>
            <person name="Katayose Y."/>
            <person name="Fujisawa M."/>
            <person name="Namiki N."/>
            <person name="Mizuno H."/>
            <person name="Yamamoto K."/>
            <person name="Antonio B.A."/>
            <person name="Baba T."/>
            <person name="Sakata K."/>
            <person name="Nagamura Y."/>
            <person name="Aoki H."/>
            <person name="Arikawa K."/>
            <person name="Arita K."/>
            <person name="Bito T."/>
            <person name="Chiden Y."/>
            <person name="Fujitsuka N."/>
            <person name="Fukunaka R."/>
            <person name="Hamada M."/>
            <person name="Harada C."/>
            <person name="Hayashi A."/>
            <person name="Hijishita S."/>
            <person name="Honda M."/>
            <person name="Hosokawa S."/>
            <person name="Ichikawa Y."/>
            <person name="Idonuma A."/>
            <person name="Iijima M."/>
            <person name="Ikeda M."/>
            <person name="Ikeno M."/>
            <person name="Ito K."/>
            <person name="Ito S."/>
            <person name="Ito T."/>
            <person name="Ito Y."/>
            <person name="Ito Y."/>
            <person name="Iwabuchi A."/>
            <person name="Kamiya K."/>
            <person name="Karasawa W."/>
            <person name="Kurita K."/>
            <person name="Katagiri S."/>
            <person name="Kikuta A."/>
            <person name="Kobayashi H."/>
            <person name="Kobayashi N."/>
            <person name="Machita K."/>
            <person name="Maehara T."/>
            <person name="Masukawa M."/>
            <person name="Mizubayashi T."/>
            <person name="Mukai Y."/>
            <person name="Nagasaki H."/>
            <person name="Nagata Y."/>
            <person name="Naito S."/>
            <person name="Nakashima M."/>
            <person name="Nakama Y."/>
            <person name="Nakamichi Y."/>
            <person name="Nakamura M."/>
            <person name="Meguro A."/>
            <person name="Negishi M."/>
            <person name="Ohta I."/>
            <person name="Ohta T."/>
            <person name="Okamoto M."/>
            <person name="Ono N."/>
            <person name="Saji S."/>
            <person name="Sakaguchi M."/>
            <person name="Sakai K."/>
            <person name="Shibata M."/>
            <person name="Shimokawa T."/>
            <person name="Song J."/>
            <person name="Takazaki Y."/>
            <person name="Terasawa K."/>
            <person name="Tsugane M."/>
            <person name="Tsuji K."/>
            <person name="Ueda S."/>
            <person name="Waki K."/>
            <person name="Yamagata H."/>
            <person name="Yamamoto M."/>
            <person name="Yamamoto S."/>
            <person name="Yamane H."/>
            <person name="Yoshiki S."/>
            <person name="Yoshihara R."/>
            <person name="Yukawa K."/>
            <person name="Zhong H."/>
            <person name="Yano M."/>
            <person name="Yuan Q."/>
            <person name="Ouyang S."/>
            <person name="Liu J."/>
            <person name="Jones K.M."/>
            <person name="Gansberger K."/>
            <person name="Moffat K."/>
            <person name="Hill J."/>
            <person name="Bera J."/>
            <person name="Fadrosh D."/>
            <person name="Jin S."/>
            <person name="Johri S."/>
            <person name="Kim M."/>
            <person name="Overton L."/>
            <person name="Reardon M."/>
            <person name="Tsitrin T."/>
            <person name="Vuong H."/>
            <person name="Weaver B."/>
            <person name="Ciecko A."/>
            <person name="Tallon L."/>
            <person name="Jackson J."/>
            <person name="Pai G."/>
            <person name="Aken S.V."/>
            <person name="Utterback T."/>
            <person name="Reidmuller S."/>
            <person name="Feldblyum T."/>
            <person name="Hsiao J."/>
            <person name="Zismann V."/>
            <person name="Iobst S."/>
            <person name="de Vazeille A.R."/>
            <person name="Buell C.R."/>
            <person name="Ying K."/>
            <person name="Li Y."/>
            <person name="Lu T."/>
            <person name="Huang Y."/>
            <person name="Zhao Q."/>
            <person name="Feng Q."/>
            <person name="Zhang L."/>
            <person name="Zhu J."/>
            <person name="Weng Q."/>
            <person name="Mu J."/>
            <person name="Lu Y."/>
            <person name="Fan D."/>
            <person name="Liu Y."/>
            <person name="Guan J."/>
            <person name="Zhang Y."/>
            <person name="Yu S."/>
            <person name="Liu X."/>
            <person name="Zhang Y."/>
            <person name="Hong G."/>
            <person name="Han B."/>
            <person name="Choisne N."/>
            <person name="Demange N."/>
            <person name="Orjeda G."/>
            <person name="Samain S."/>
            <person name="Cattolico L."/>
            <person name="Pelletier E."/>
            <person name="Couloux A."/>
            <person name="Segurens B."/>
            <person name="Wincker P."/>
            <person name="D'Hont A."/>
            <person name="Scarpelli C."/>
            <person name="Weissenbach J."/>
            <person name="Salanoubat M."/>
            <person name="Quetier F."/>
            <person name="Yu Y."/>
            <person name="Kim H.R."/>
            <person name="Rambo T."/>
            <person name="Currie J."/>
            <person name="Collura K."/>
            <person name="Luo M."/>
            <person name="Yang T."/>
            <person name="Ammiraju J.S.S."/>
            <person name="Engler F."/>
            <person name="Soderlund C."/>
            <person name="Wing R.A."/>
            <person name="Palmer L.E."/>
            <person name="de la Bastide M."/>
            <person name="Spiegel L."/>
            <person name="Nascimento L."/>
            <person name="Zutavern T."/>
            <person name="O'Shaughnessy A."/>
            <person name="Dike S."/>
            <person name="Dedhia N."/>
            <person name="Preston R."/>
            <person name="Balija V."/>
            <person name="McCombie W.R."/>
            <person name="Chow T."/>
            <person name="Chen H."/>
            <person name="Chung M."/>
            <person name="Chen C."/>
            <person name="Shaw J."/>
            <person name="Wu H."/>
            <person name="Hsiao K."/>
            <person name="Chao Y."/>
            <person name="Chu M."/>
            <person name="Cheng C."/>
            <person name="Hour A."/>
            <person name="Lee P."/>
            <person name="Lin S."/>
            <person name="Lin Y."/>
            <person name="Liou J."/>
            <person name="Liu S."/>
            <person name="Hsing Y."/>
            <person name="Raghuvanshi S."/>
            <person name="Mohanty A."/>
            <person name="Bharti A.K."/>
            <person name="Gaur A."/>
            <person name="Gupta V."/>
            <person name="Kumar D."/>
            <person name="Ravi V."/>
            <person name="Vij S."/>
            <person name="Kapur A."/>
            <person name="Khurana P."/>
            <person name="Khurana P."/>
            <person name="Khurana J.P."/>
            <person name="Tyagi A.K."/>
            <person name="Gaikwad K."/>
            <person name="Singh A."/>
            <person name="Dalal V."/>
            <person name="Srivastava S."/>
            <person name="Dixit A."/>
            <person name="Pal A.K."/>
            <person name="Ghazi I.A."/>
            <person name="Yadav M."/>
            <person name="Pandit A."/>
            <person name="Bhargava A."/>
            <person name="Sureshbabu K."/>
            <person name="Batra K."/>
            <person name="Sharma T.R."/>
            <person name="Mohapatra T."/>
            <person name="Singh N.K."/>
            <person name="Messing J."/>
            <person name="Nelson A.B."/>
            <person name="Fuks G."/>
            <person name="Kavchok S."/>
            <person name="Keizer G."/>
            <person name="Linton E."/>
            <person name="Llaca V."/>
            <person name="Song R."/>
            <person name="Tanyolac B."/>
            <person name="Young S."/>
            <person name="Ho-Il K."/>
            <person name="Hahn J.H."/>
            <person name="Sangsakoo G."/>
            <person name="Vanavichit A."/>
            <person name="de Mattos Luiz.A.T."/>
            <person name="Zimmer P.D."/>
            <person name="Malone G."/>
            <person name="Dellagostin O."/>
            <person name="de Oliveira A.C."/>
            <person name="Bevan M."/>
            <person name="Bancroft I."/>
            <person name="Minx P."/>
            <person name="Cordum H."/>
            <person name="Wilson R."/>
            <person name="Cheng Z."/>
            <person name="Jin W."/>
            <person name="Jiang J."/>
            <person name="Leong S.A."/>
            <person name="Iwama H."/>
            <person name="Gojobori T."/>
            <person name="Itoh T."/>
            <person name="Niimura Y."/>
            <person name="Fujii Y."/>
            <person name="Habara T."/>
            <person name="Sakai H."/>
            <person name="Sato Y."/>
            <person name="Wilson G."/>
            <person name="Kumar K."/>
            <person name="McCouch S."/>
            <person name="Juretic N."/>
            <person name="Hoen D."/>
            <person name="Wright S."/>
            <person name="Bruskiewich R."/>
            <person name="Bureau T."/>
            <person name="Miyao A."/>
            <person name="Hirochika H."/>
            <person name="Nishikawa T."/>
            <person name="Kadowaki K."/>
            <person name="Sugiura M."/>
            <person name="Burr B."/>
            <person name="Sasaki T."/>
        </authorList>
    </citation>
    <scope>NUCLEOTIDE SEQUENCE [LARGE SCALE GENOMIC DNA]</scope>
    <source>
        <strain evidence="4">cv. Nipponbare</strain>
    </source>
</reference>
<name>Q6ERV3_ORYSJ</name>
<feature type="compositionally biased region" description="Basic residues" evidence="1">
    <location>
        <begin position="27"/>
        <end position="39"/>
    </location>
</feature>
<feature type="region of interest" description="Disordered" evidence="1">
    <location>
        <begin position="1"/>
        <end position="40"/>
    </location>
</feature>
<dbReference type="EMBL" id="AP005321">
    <property type="protein sequence ID" value="BAD28516.1"/>
    <property type="molecule type" value="Genomic_DNA"/>
</dbReference>
<protein>
    <submittedName>
        <fullName evidence="3">Uncharacterized protein</fullName>
    </submittedName>
</protein>
<proteinExistence type="predicted"/>
<reference evidence="2" key="1">
    <citation type="submission" date="2002-05" db="EMBL/GenBank/DDBJ databases">
        <title>Oryza sativa nipponbare(GA3) genomic DNA, chromosome 9, PAC clone:P0650H04.</title>
        <authorList>
            <person name="Sasaki T."/>
            <person name="Matsumoto T."/>
            <person name="Katayose Y."/>
        </authorList>
    </citation>
    <scope>NUCLEOTIDE SEQUENCE</scope>
</reference>
<reference evidence="4" key="4">
    <citation type="journal article" date="2008" name="Nucleic Acids Res.">
        <title>The rice annotation project database (RAP-DB): 2008 update.</title>
        <authorList>
            <consortium name="The rice annotation project (RAP)"/>
        </authorList>
    </citation>
    <scope>GENOME REANNOTATION</scope>
    <source>
        <strain evidence="4">cv. Nipponbare</strain>
    </source>
</reference>